<dbReference type="AlphaFoldDB" id="A0A7D5EAU2"/>
<keyword evidence="3" id="KW-1185">Reference proteome</keyword>
<protein>
    <submittedName>
        <fullName evidence="2">PGF-pre-PGF domain-containing protein</fullName>
    </submittedName>
</protein>
<organism evidence="2 3">
    <name type="scientific">Methanolobus zinderi</name>
    <dbReference type="NCBI Taxonomy" id="536044"/>
    <lineage>
        <taxon>Archaea</taxon>
        <taxon>Methanobacteriati</taxon>
        <taxon>Methanobacteriota</taxon>
        <taxon>Stenosarchaea group</taxon>
        <taxon>Methanomicrobia</taxon>
        <taxon>Methanosarcinales</taxon>
        <taxon>Methanosarcinaceae</taxon>
        <taxon>Methanolobus</taxon>
    </lineage>
</organism>
<gene>
    <name evidence="2" type="ORF">HWN40_02670</name>
</gene>
<dbReference type="NCBIfam" id="TIGR04213">
    <property type="entry name" value="PGF_pre_PGF"/>
    <property type="match status" value="1"/>
</dbReference>
<accession>A0A7D5EAU2</accession>
<dbReference type="OrthoDB" id="137935at2157"/>
<evidence type="ECO:0000313" key="2">
    <source>
        <dbReference type="EMBL" id="QLC51195.1"/>
    </source>
</evidence>
<evidence type="ECO:0000313" key="3">
    <source>
        <dbReference type="Proteomes" id="UP000509594"/>
    </source>
</evidence>
<dbReference type="EMBL" id="CP058215">
    <property type="protein sequence ID" value="QLC51195.1"/>
    <property type="molecule type" value="Genomic_DNA"/>
</dbReference>
<dbReference type="InterPro" id="IPR026453">
    <property type="entry name" value="PGF_pre_PGF"/>
</dbReference>
<reference evidence="2 3" key="1">
    <citation type="submission" date="2020-06" db="EMBL/GenBank/DDBJ databases">
        <title>Methanolobus halotolerans sp. nov., isolated from a saline lake Tus in Siberia.</title>
        <authorList>
            <person name="Shen Y."/>
            <person name="Chen S.-C."/>
            <person name="Lai M.-C."/>
            <person name="Huang H.-H."/>
            <person name="Chiu H.-H."/>
            <person name="Tang S.-L."/>
            <person name="Rogozin D.Y."/>
            <person name="Degermendzhy A.G."/>
        </authorList>
    </citation>
    <scope>NUCLEOTIDE SEQUENCE [LARGE SCALE GENOMIC DNA]</scope>
    <source>
        <strain evidence="2 3">DSM 21339</strain>
    </source>
</reference>
<dbReference type="Proteomes" id="UP000509594">
    <property type="component" value="Chromosome"/>
</dbReference>
<evidence type="ECO:0000256" key="1">
    <source>
        <dbReference type="SAM" id="Phobius"/>
    </source>
</evidence>
<keyword evidence="1" id="KW-1133">Transmembrane helix</keyword>
<feature type="transmembrane region" description="Helical" evidence="1">
    <location>
        <begin position="93"/>
        <end position="116"/>
    </location>
</feature>
<proteinExistence type="predicted"/>
<sequence length="142" mass="15727">MESNDVDHDAILLYNYHDKWIPLDTEKVDEDEEFVYYTSETLGFSIFAISSMDESTSVSLPAARINNSSEGNTSLLKNDPSGQDGAGTFGDSVASYALTLLGLVLFLLWAVGFVLIKQNISFDEIGPQLRSQGGEVIRRLRR</sequence>
<dbReference type="KEGG" id="mzi:HWN40_02670"/>
<keyword evidence="1" id="KW-0472">Membrane</keyword>
<keyword evidence="1" id="KW-0812">Transmembrane</keyword>
<name>A0A7D5EAU2_9EURY</name>